<evidence type="ECO:0008006" key="3">
    <source>
        <dbReference type="Google" id="ProtNLM"/>
    </source>
</evidence>
<reference evidence="1 2" key="1">
    <citation type="submission" date="2020-08" db="EMBL/GenBank/DDBJ databases">
        <title>Sequencing the genomes of 1000 actinobacteria strains.</title>
        <authorList>
            <person name="Klenk H.-P."/>
        </authorList>
    </citation>
    <scope>NUCLEOTIDE SEQUENCE [LARGE SCALE GENOMIC DNA]</scope>
    <source>
        <strain evidence="1 2">DSM 45790</strain>
    </source>
</reference>
<gene>
    <name evidence="1" type="ORF">BJ981_003845</name>
</gene>
<keyword evidence="2" id="KW-1185">Reference proteome</keyword>
<dbReference type="Gene3D" id="3.30.420.40">
    <property type="match status" value="2"/>
</dbReference>
<dbReference type="Proteomes" id="UP000588112">
    <property type="component" value="Unassembled WGS sequence"/>
</dbReference>
<protein>
    <recommendedName>
        <fullName evidence="3">Hsp70 family protein</fullName>
    </recommendedName>
</protein>
<dbReference type="AlphaFoldDB" id="A0A7W9DR40"/>
<sequence>MLRHATALLSEARAAAVKAISAAGYRERDIRWCLTVPAAWHEDGERALRRAAGDAGLPAGQERLLLCPEPEAAALYCHLWMTGGPAREPLGPGANGSRFVVVHCGGGTVGLAAYETSGDGSGRIALREIGEPAGGHGILVRPREGEELLDRALDGIVVQIRTYLAELGREDGAPLPETLLLVGGFAASPHLRARLRREFGADHRILVPPDPSRAVVEGAVHLAARPEIVIARRSRYTYGFEIALPWEEHRDPPARRIRSGEGEALCAGRFEIAIRRGDDVTAGAPFPYTVSPTQVEQTSVRVRMMRTRDPAPRYADEEGCEQIGELTVDVNGSTGRPLKERVLLLLLSFGPSGVRAEAIDPITGERSQLSTYHHPTR</sequence>
<organism evidence="1 2">
    <name type="scientific">Sphaerisporangium krabiense</name>
    <dbReference type="NCBI Taxonomy" id="763782"/>
    <lineage>
        <taxon>Bacteria</taxon>
        <taxon>Bacillati</taxon>
        <taxon>Actinomycetota</taxon>
        <taxon>Actinomycetes</taxon>
        <taxon>Streptosporangiales</taxon>
        <taxon>Streptosporangiaceae</taxon>
        <taxon>Sphaerisporangium</taxon>
    </lineage>
</organism>
<dbReference type="InterPro" id="IPR043129">
    <property type="entry name" value="ATPase_NBD"/>
</dbReference>
<name>A0A7W9DR40_9ACTN</name>
<dbReference type="SUPFAM" id="SSF53067">
    <property type="entry name" value="Actin-like ATPase domain"/>
    <property type="match status" value="1"/>
</dbReference>
<dbReference type="EMBL" id="JACHBR010000001">
    <property type="protein sequence ID" value="MBB5628146.1"/>
    <property type="molecule type" value="Genomic_DNA"/>
</dbReference>
<comment type="caution">
    <text evidence="1">The sequence shown here is derived from an EMBL/GenBank/DDBJ whole genome shotgun (WGS) entry which is preliminary data.</text>
</comment>
<dbReference type="PANTHER" id="PTHR14187">
    <property type="entry name" value="ALPHA KINASE/ELONGATION FACTOR 2 KINASE"/>
    <property type="match status" value="1"/>
</dbReference>
<dbReference type="PANTHER" id="PTHR14187:SF5">
    <property type="entry name" value="HEAT SHOCK 70 KDA PROTEIN 12A"/>
    <property type="match status" value="1"/>
</dbReference>
<dbReference type="RefSeq" id="WP_184612707.1">
    <property type="nucleotide sequence ID" value="NZ_BOOS01000017.1"/>
</dbReference>
<evidence type="ECO:0000313" key="2">
    <source>
        <dbReference type="Proteomes" id="UP000588112"/>
    </source>
</evidence>
<proteinExistence type="predicted"/>
<evidence type="ECO:0000313" key="1">
    <source>
        <dbReference type="EMBL" id="MBB5628146.1"/>
    </source>
</evidence>
<accession>A0A7W9DR40</accession>